<evidence type="ECO:0000313" key="4">
    <source>
        <dbReference type="Proteomes" id="UP000548632"/>
    </source>
</evidence>
<reference evidence="3 4" key="1">
    <citation type="journal article" date="2020" name="Arch. Microbiol.">
        <title>The genome sequence of the giant phototrophic gammaproteobacterium Thiospirillum jenense gives insight into its physiological properties and phylogenetic relationships.</title>
        <authorList>
            <person name="Imhoff J.F."/>
            <person name="Meyer T.E."/>
            <person name="Kyndt J.A."/>
        </authorList>
    </citation>
    <scope>NUCLEOTIDE SEQUENCE [LARGE SCALE GENOMIC DNA]</scope>
    <source>
        <strain evidence="3 4">DSM 216</strain>
    </source>
</reference>
<name>A0A839HKK1_9GAMM</name>
<dbReference type="RefSeq" id="WP_182584783.1">
    <property type="nucleotide sequence ID" value="NZ_JABVCQ010000038.1"/>
</dbReference>
<feature type="transmembrane region" description="Helical" evidence="1">
    <location>
        <begin position="360"/>
        <end position="381"/>
    </location>
</feature>
<dbReference type="PANTHER" id="PTHR40940:SF1">
    <property type="entry name" value="PROTEIN BATD"/>
    <property type="match status" value="1"/>
</dbReference>
<sequence>MVINRIIKSFDRVLMCALGMLIANTAMAQFWNAPYPPPNAQWQYTPPNQPAPNDWQFRPVPSNNARGIPPNYAQPAAPWSNYPPNQFAPTYSHQSAIENRPPRVEAELSTSQAYIEEVVLLTLRVVSDGNLLTVTPQVELLPDVVIQSLQDPVTHIRGAAHGGEIITTYLFTLRPQRVGDLSLGPVQVTGTDANHHAFTVATIKSLQLQVRPAMNSIKPWLPLRGLTLQATLDGEADLIEGQPVTLIIETRADGTIATQLPSLETQLQSKAFRVYREQTLINTQLTADSQRLLAQRTEYYTLVPRMNGRLQLPDVALQWWNLESGRIERSQLTPREFYSADHATWWQNLLLNASTIRSGWWWSITALGLILFGYWGGRWLYQRQLKRVLRHALLLKSDTLAVNSLVLHLRRLAIAHWWQKPLNILRVGVQRFIHNGWFLLQHIWQQLRQRLWLLLPVETRFYYTTRTASLAPTPELWQQFIQQQVLDTFKPAPGYSLAERFIQLRPSGDAGRIRQLCAQLEAALYYQRELDWPRWKVEFQHALRPLHGGWLWFNHQLWRRGQLPELNPHLK</sequence>
<keyword evidence="2" id="KW-0732">Signal</keyword>
<feature type="signal peptide" evidence="2">
    <location>
        <begin position="1"/>
        <end position="28"/>
    </location>
</feature>
<keyword evidence="1" id="KW-0472">Membrane</keyword>
<dbReference type="InterPro" id="IPR025738">
    <property type="entry name" value="BatD"/>
</dbReference>
<dbReference type="EMBL" id="JABVCQ010000038">
    <property type="protein sequence ID" value="MBB1127157.1"/>
    <property type="molecule type" value="Genomic_DNA"/>
</dbReference>
<evidence type="ECO:0000256" key="1">
    <source>
        <dbReference type="SAM" id="Phobius"/>
    </source>
</evidence>
<feature type="chain" id="PRO_5032502482" evidence="2">
    <location>
        <begin position="29"/>
        <end position="571"/>
    </location>
</feature>
<evidence type="ECO:0000313" key="3">
    <source>
        <dbReference type="EMBL" id="MBB1127157.1"/>
    </source>
</evidence>
<accession>A0A839HKK1</accession>
<keyword evidence="4" id="KW-1185">Reference proteome</keyword>
<evidence type="ECO:0000256" key="2">
    <source>
        <dbReference type="SAM" id="SignalP"/>
    </source>
</evidence>
<comment type="caution">
    <text evidence="3">The sequence shown here is derived from an EMBL/GenBank/DDBJ whole genome shotgun (WGS) entry which is preliminary data.</text>
</comment>
<dbReference type="Proteomes" id="UP000548632">
    <property type="component" value="Unassembled WGS sequence"/>
</dbReference>
<gene>
    <name evidence="3" type="ORF">HUK38_13125</name>
</gene>
<dbReference type="PANTHER" id="PTHR40940">
    <property type="entry name" value="PROTEIN BATD-RELATED"/>
    <property type="match status" value="1"/>
</dbReference>
<protein>
    <submittedName>
        <fullName evidence="3">BatD family protein</fullName>
    </submittedName>
</protein>
<keyword evidence="1" id="KW-1133">Transmembrane helix</keyword>
<keyword evidence="1" id="KW-0812">Transmembrane</keyword>
<organism evidence="3 4">
    <name type="scientific">Thiospirillum jenense</name>
    <dbReference type="NCBI Taxonomy" id="1653858"/>
    <lineage>
        <taxon>Bacteria</taxon>
        <taxon>Pseudomonadati</taxon>
        <taxon>Pseudomonadota</taxon>
        <taxon>Gammaproteobacteria</taxon>
        <taxon>Chromatiales</taxon>
        <taxon>Chromatiaceae</taxon>
        <taxon>Thiospirillum</taxon>
    </lineage>
</organism>
<dbReference type="AlphaFoldDB" id="A0A839HKK1"/>
<proteinExistence type="predicted"/>